<evidence type="ECO:0000313" key="2">
    <source>
        <dbReference type="EMBL" id="KAF5839975.1"/>
    </source>
</evidence>
<feature type="compositionally biased region" description="Polar residues" evidence="1">
    <location>
        <begin position="759"/>
        <end position="768"/>
    </location>
</feature>
<feature type="compositionally biased region" description="Low complexity" evidence="1">
    <location>
        <begin position="316"/>
        <end position="326"/>
    </location>
</feature>
<feature type="compositionally biased region" description="Low complexity" evidence="1">
    <location>
        <begin position="900"/>
        <end position="911"/>
    </location>
</feature>
<proteinExistence type="predicted"/>
<reference evidence="2" key="1">
    <citation type="submission" date="2017-08" db="EMBL/GenBank/DDBJ databases">
        <authorList>
            <person name="Polle J.E."/>
            <person name="Barry K."/>
            <person name="Cushman J."/>
            <person name="Schmutz J."/>
            <person name="Tran D."/>
            <person name="Hathwaick L.T."/>
            <person name="Yim W.C."/>
            <person name="Jenkins J."/>
            <person name="Mckie-Krisberg Z.M."/>
            <person name="Prochnik S."/>
            <person name="Lindquist E."/>
            <person name="Dockter R.B."/>
            <person name="Adam C."/>
            <person name="Molina H."/>
            <person name="Bunkerborg J."/>
            <person name="Jin E."/>
            <person name="Buchheim M."/>
            <person name="Magnuson J."/>
        </authorList>
    </citation>
    <scope>NUCLEOTIDE SEQUENCE</scope>
    <source>
        <strain evidence="2">CCAP 19/18</strain>
    </source>
</reference>
<feature type="compositionally biased region" description="Pro residues" evidence="1">
    <location>
        <begin position="928"/>
        <end position="937"/>
    </location>
</feature>
<feature type="compositionally biased region" description="Low complexity" evidence="1">
    <location>
        <begin position="959"/>
        <end position="972"/>
    </location>
</feature>
<feature type="compositionally biased region" description="Basic and acidic residues" evidence="1">
    <location>
        <begin position="158"/>
        <end position="172"/>
    </location>
</feature>
<comment type="caution">
    <text evidence="2">The sequence shown here is derived from an EMBL/GenBank/DDBJ whole genome shotgun (WGS) entry which is preliminary data.</text>
</comment>
<organism evidence="2 3">
    <name type="scientific">Dunaliella salina</name>
    <name type="common">Green alga</name>
    <name type="synonym">Protococcus salinus</name>
    <dbReference type="NCBI Taxonomy" id="3046"/>
    <lineage>
        <taxon>Eukaryota</taxon>
        <taxon>Viridiplantae</taxon>
        <taxon>Chlorophyta</taxon>
        <taxon>core chlorophytes</taxon>
        <taxon>Chlorophyceae</taxon>
        <taxon>CS clade</taxon>
        <taxon>Chlamydomonadales</taxon>
        <taxon>Dunaliellaceae</taxon>
        <taxon>Dunaliella</taxon>
    </lineage>
</organism>
<dbReference type="Proteomes" id="UP000815325">
    <property type="component" value="Unassembled WGS sequence"/>
</dbReference>
<feature type="compositionally biased region" description="Polar residues" evidence="1">
    <location>
        <begin position="92"/>
        <end position="104"/>
    </location>
</feature>
<feature type="compositionally biased region" description="Low complexity" evidence="1">
    <location>
        <begin position="292"/>
        <end position="307"/>
    </location>
</feature>
<feature type="region of interest" description="Disordered" evidence="1">
    <location>
        <begin position="386"/>
        <end position="442"/>
    </location>
</feature>
<evidence type="ECO:0000256" key="1">
    <source>
        <dbReference type="SAM" id="MobiDB-lite"/>
    </source>
</evidence>
<feature type="compositionally biased region" description="Low complexity" evidence="1">
    <location>
        <begin position="64"/>
        <end position="74"/>
    </location>
</feature>
<feature type="region of interest" description="Disordered" evidence="1">
    <location>
        <begin position="475"/>
        <end position="533"/>
    </location>
</feature>
<protein>
    <submittedName>
        <fullName evidence="2">Uncharacterized protein</fullName>
    </submittedName>
</protein>
<feature type="region of interest" description="Disordered" evidence="1">
    <location>
        <begin position="547"/>
        <end position="624"/>
    </location>
</feature>
<name>A0ABQ7GZD8_DUNSA</name>
<feature type="region of interest" description="Disordered" evidence="1">
    <location>
        <begin position="1046"/>
        <end position="1072"/>
    </location>
</feature>
<evidence type="ECO:0000313" key="3">
    <source>
        <dbReference type="Proteomes" id="UP000815325"/>
    </source>
</evidence>
<feature type="compositionally biased region" description="Pro residues" evidence="1">
    <location>
        <begin position="866"/>
        <end position="883"/>
    </location>
</feature>
<dbReference type="EMBL" id="MU069527">
    <property type="protein sequence ID" value="KAF5839975.1"/>
    <property type="molecule type" value="Genomic_DNA"/>
</dbReference>
<feature type="compositionally biased region" description="Polar residues" evidence="1">
    <location>
        <begin position="386"/>
        <end position="408"/>
    </location>
</feature>
<feature type="compositionally biased region" description="Low complexity" evidence="1">
    <location>
        <begin position="551"/>
        <end position="569"/>
    </location>
</feature>
<sequence length="1119" mass="115492">MLAIEEPTSPKPPPELLDYEFPLGREEEEPASGRASPSPSPPPPRSVTPQVFAFPCSRKFTTQSNSFNSGFSSFRGRHKSTNPVLKSDTRRSTSPGSKGSSAISPGSRGNKPISPGSKGDRAQSRPSVSPSRLSGAVMNTALEETMDGEGTAEGASTEEDRGGSVVPTDKRGPQPNLISTPSPPRSPHPFASYTEAAQAQGASEEHAANPEVTETTEAKARAQCAALPGSALPPSTTSEVTEAAGAQKEQGASAAIPLSAFPPSTTLEVTEGAEAKARAQCAALPGSALPPSTTSEGTEAAGAQAQAPIAALPHSTTAEATEVAEANSLQSERLTAGLSTAAESAEAAKATGAQLPVAALPDSTAAEPTEITEANSLQSKQLAAGLSTTTGSAEATGVSEPNSTQSKQLPAGLSTTTETAEATESTGAQAQGPIAAPPHSTTAEAAEVAGAYALHSERLAAGLRTSAETEEATCKVVGASGPQSRQLAAGLSTTTEAPHEIGHFGPPAIQTPGSATMEQSAVAPESTAAQQFLPRNGSIRNKLQPPYAHEAASNGTSSSSTSAPGQVASKAASPAQLLRRPSFARRPALTDTTAHHPRAHSSPEPATSVATGARNLGEPRAKTVTGEVGARGLVELAASLPDKGQAIFLSHSSVSLPERGQGIPLSHSSASLSGSGQPIPLSYSSASLPERVQAIPLSHSSASLPDGGQTILPSPSSASPPDREQATRLSHSSASHPEGGRASPISRTSASLPDRGQASPLSHSSDNSPGRPVCIAGTPLQLSPKATTPMPCPPVSLPLTTHARKHPTLTAFPAPPQPPAQYPTAQYPLVPALPSCTQQTCSPSSPGHRLPQLPSGWGTPQDARPSMPPTLHHPPSVPPPPRILPHLNIDSTSLLPKNVSPSAQPLSPSSPAHKKRSRLNKALTADLPMPPVGPPGPLLRRSTPGFIFTNPIKATPGAPLLSNPSPLKPLSKGARSAQDLVAVQQQQQQQVQQQQKQQQQTQQQQQQVQQQQKQQQQTQQQQQQQQQRQQHMPSLFLNLKQLPQSLAPRSHSPLTPLAQPCSPSPALPQPSINHVALKPAPACPPLAKNSQAARKQASLMPTYSISITHPALRRSKTQL</sequence>
<feature type="compositionally biased region" description="Low complexity" evidence="1">
    <location>
        <begin position="665"/>
        <end position="676"/>
    </location>
</feature>
<gene>
    <name evidence="2" type="ORF">DUNSADRAFT_18135</name>
</gene>
<keyword evidence="3" id="KW-1185">Reference proteome</keyword>
<feature type="compositionally biased region" description="Polar residues" evidence="1">
    <location>
        <begin position="481"/>
        <end position="496"/>
    </location>
</feature>
<feature type="region of interest" description="Disordered" evidence="1">
    <location>
        <begin position="838"/>
        <end position="978"/>
    </location>
</feature>
<feature type="region of interest" description="Disordered" evidence="1">
    <location>
        <begin position="699"/>
        <end position="789"/>
    </location>
</feature>
<feature type="compositionally biased region" description="Low complexity" evidence="1">
    <location>
        <begin position="414"/>
        <end position="442"/>
    </location>
</feature>
<feature type="region of interest" description="Disordered" evidence="1">
    <location>
        <begin position="1"/>
        <end position="329"/>
    </location>
</feature>
<feature type="region of interest" description="Disordered" evidence="1">
    <location>
        <begin position="659"/>
        <end position="678"/>
    </location>
</feature>
<accession>A0ABQ7GZD8</accession>